<feature type="non-terminal residue" evidence="6">
    <location>
        <position position="1"/>
    </location>
</feature>
<dbReference type="GO" id="GO:0030170">
    <property type="term" value="F:pyridoxal phosphate binding"/>
    <property type="evidence" value="ECO:0007669"/>
    <property type="project" value="InterPro"/>
</dbReference>
<dbReference type="PANTHER" id="PTHR11986:SF58">
    <property type="entry name" value="LEUCINE_METHIONINE RACEMASE"/>
    <property type="match status" value="1"/>
</dbReference>
<dbReference type="SUPFAM" id="SSF53383">
    <property type="entry name" value="PLP-dependent transferases"/>
    <property type="match status" value="1"/>
</dbReference>
<dbReference type="PANTHER" id="PTHR11986">
    <property type="entry name" value="AMINOTRANSFERASE CLASS III"/>
    <property type="match status" value="1"/>
</dbReference>
<dbReference type="AlphaFoldDB" id="A0A381WV54"/>
<dbReference type="InterPro" id="IPR049704">
    <property type="entry name" value="Aminotrans_3_PPA_site"/>
</dbReference>
<dbReference type="CDD" id="cd00610">
    <property type="entry name" value="OAT_like"/>
    <property type="match status" value="1"/>
</dbReference>
<dbReference type="InterPro" id="IPR015424">
    <property type="entry name" value="PyrdxlP-dep_Trfase"/>
</dbReference>
<evidence type="ECO:0000256" key="1">
    <source>
        <dbReference type="ARBA" id="ARBA00001933"/>
    </source>
</evidence>
<dbReference type="GO" id="GO:0042802">
    <property type="term" value="F:identical protein binding"/>
    <property type="evidence" value="ECO:0007669"/>
    <property type="project" value="TreeGrafter"/>
</dbReference>
<keyword evidence="4" id="KW-0808">Transferase</keyword>
<comment type="cofactor">
    <cofactor evidence="1">
        <name>pyridoxal 5'-phosphate</name>
        <dbReference type="ChEBI" id="CHEBI:597326"/>
    </cofactor>
</comment>
<dbReference type="GO" id="GO:0008483">
    <property type="term" value="F:transaminase activity"/>
    <property type="evidence" value="ECO:0007669"/>
    <property type="project" value="UniProtKB-KW"/>
</dbReference>
<keyword evidence="3" id="KW-0032">Aminotransferase</keyword>
<comment type="similarity">
    <text evidence="2">Belongs to the class-III pyridoxal-phosphate-dependent aminotransferase family.</text>
</comment>
<proteinExistence type="inferred from homology"/>
<keyword evidence="5" id="KW-0663">Pyridoxal phosphate</keyword>
<dbReference type="Gene3D" id="3.40.640.10">
    <property type="entry name" value="Type I PLP-dependent aspartate aminotransferase-like (Major domain)"/>
    <property type="match status" value="1"/>
</dbReference>
<gene>
    <name evidence="6" type="ORF">METZ01_LOCUS108641</name>
</gene>
<name>A0A381WV54_9ZZZZ</name>
<dbReference type="Gene3D" id="3.90.1150.10">
    <property type="entry name" value="Aspartate Aminotransferase, domain 1"/>
    <property type="match status" value="1"/>
</dbReference>
<evidence type="ECO:0000256" key="2">
    <source>
        <dbReference type="ARBA" id="ARBA00008954"/>
    </source>
</evidence>
<reference evidence="6" key="1">
    <citation type="submission" date="2018-05" db="EMBL/GenBank/DDBJ databases">
        <authorList>
            <person name="Lanie J.A."/>
            <person name="Ng W.-L."/>
            <person name="Kazmierczak K.M."/>
            <person name="Andrzejewski T.M."/>
            <person name="Davidsen T.M."/>
            <person name="Wayne K.J."/>
            <person name="Tettelin H."/>
            <person name="Glass J.I."/>
            <person name="Rusch D."/>
            <person name="Podicherti R."/>
            <person name="Tsui H.-C.T."/>
            <person name="Winkler M.E."/>
        </authorList>
    </citation>
    <scope>NUCLEOTIDE SEQUENCE</scope>
</reference>
<organism evidence="6">
    <name type="scientific">marine metagenome</name>
    <dbReference type="NCBI Taxonomy" id="408172"/>
    <lineage>
        <taxon>unclassified sequences</taxon>
        <taxon>metagenomes</taxon>
        <taxon>ecological metagenomes</taxon>
    </lineage>
</organism>
<evidence type="ECO:0000256" key="3">
    <source>
        <dbReference type="ARBA" id="ARBA00022576"/>
    </source>
</evidence>
<evidence type="ECO:0000256" key="5">
    <source>
        <dbReference type="ARBA" id="ARBA00022898"/>
    </source>
</evidence>
<dbReference type="InterPro" id="IPR015421">
    <property type="entry name" value="PyrdxlP-dep_Trfase_major"/>
</dbReference>
<evidence type="ECO:0000313" key="6">
    <source>
        <dbReference type="EMBL" id="SVA55787.1"/>
    </source>
</evidence>
<accession>A0A381WV54</accession>
<dbReference type="FunFam" id="3.40.640.10:FF:000013">
    <property type="entry name" value="4-aminobutyrate aminotransferase"/>
    <property type="match status" value="1"/>
</dbReference>
<dbReference type="InterPro" id="IPR050103">
    <property type="entry name" value="Class-III_PLP-dep_AT"/>
</dbReference>
<dbReference type="EMBL" id="UINC01012825">
    <property type="protein sequence ID" value="SVA55787.1"/>
    <property type="molecule type" value="Genomic_DNA"/>
</dbReference>
<sequence length="395" mass="42377">MAVKLITDIPGPNSIALLERRKNSVAKGHGSVCDIFIQKAESALLTDVDGNVFIDFAGGIGSMNVGHMHPEVITAAEKQLQKYIHTCFTVAPYEGYVKLAEKLSNKAPIKSACKAAFFNSGAEAVENAVKISKTYTGREGVLVFTDAFHGRTLMTMTMTYKDDPYKKGFGPFAPQIHRLPFPSEEQELTFEGIDFDPKSIACAVIEPVIGEGGFIPATKAGMVTLSNFCKDYGIVLVDDEIQTGFGRTGTLFAIEQFDIEPDLITVAKSIAGGFPLSGVIGKADIMDSVNIGGIGGTYGGNPVSCAAALAVLDIMEKEQIPTRARHIGQQTRTIVQSVMVDCPWIKEVRGIGAMIGIVIIDPDSGEPDKLRTGRIHQYALQHGLIMITAGTYGNV</sequence>
<dbReference type="PROSITE" id="PS00600">
    <property type="entry name" value="AA_TRANSFER_CLASS_3"/>
    <property type="match status" value="1"/>
</dbReference>
<feature type="non-terminal residue" evidence="6">
    <location>
        <position position="395"/>
    </location>
</feature>
<protein>
    <recommendedName>
        <fullName evidence="7">4-aminobutyrate--2-oxoglutarate transaminase</fullName>
    </recommendedName>
</protein>
<dbReference type="PIRSF" id="PIRSF000521">
    <property type="entry name" value="Transaminase_4ab_Lys_Orn"/>
    <property type="match status" value="1"/>
</dbReference>
<evidence type="ECO:0000256" key="4">
    <source>
        <dbReference type="ARBA" id="ARBA00022679"/>
    </source>
</evidence>
<dbReference type="InterPro" id="IPR015422">
    <property type="entry name" value="PyrdxlP-dep_Trfase_small"/>
</dbReference>
<dbReference type="InterPro" id="IPR005814">
    <property type="entry name" value="Aminotrans_3"/>
</dbReference>
<evidence type="ECO:0008006" key="7">
    <source>
        <dbReference type="Google" id="ProtNLM"/>
    </source>
</evidence>
<dbReference type="Pfam" id="PF00202">
    <property type="entry name" value="Aminotran_3"/>
    <property type="match status" value="1"/>
</dbReference>